<feature type="non-terminal residue" evidence="4">
    <location>
        <position position="74"/>
    </location>
</feature>
<dbReference type="AlphaFoldDB" id="A0A1W5D6Y8"/>
<keyword evidence="2" id="KW-0677">Repeat</keyword>
<dbReference type="Proteomes" id="UP000192927">
    <property type="component" value="Unassembled WGS sequence"/>
</dbReference>
<dbReference type="EMBL" id="FWEW01002937">
    <property type="protein sequence ID" value="SLM38801.1"/>
    <property type="molecule type" value="Genomic_DNA"/>
</dbReference>
<organism evidence="4 5">
    <name type="scientific">Lasallia pustulata</name>
    <dbReference type="NCBI Taxonomy" id="136370"/>
    <lineage>
        <taxon>Eukaryota</taxon>
        <taxon>Fungi</taxon>
        <taxon>Dikarya</taxon>
        <taxon>Ascomycota</taxon>
        <taxon>Pezizomycotina</taxon>
        <taxon>Lecanoromycetes</taxon>
        <taxon>OSLEUM clade</taxon>
        <taxon>Umbilicariomycetidae</taxon>
        <taxon>Umbilicariales</taxon>
        <taxon>Umbilicariaceae</taxon>
        <taxon>Lasallia</taxon>
    </lineage>
</organism>
<keyword evidence="5" id="KW-1185">Reference proteome</keyword>
<dbReference type="InterPro" id="IPR019775">
    <property type="entry name" value="WD40_repeat_CS"/>
</dbReference>
<evidence type="ECO:0000313" key="4">
    <source>
        <dbReference type="EMBL" id="SLM38801.1"/>
    </source>
</evidence>
<feature type="repeat" description="WD" evidence="3">
    <location>
        <begin position="17"/>
        <end position="58"/>
    </location>
</feature>
<dbReference type="InterPro" id="IPR001680">
    <property type="entry name" value="WD40_rpt"/>
</dbReference>
<evidence type="ECO:0000256" key="2">
    <source>
        <dbReference type="ARBA" id="ARBA00022737"/>
    </source>
</evidence>
<name>A0A1W5D6Y8_9LECA</name>
<proteinExistence type="predicted"/>
<sequence>MTVRIWDAATEATLQTIQGHSVPVNAVAFAPDSKQLASGSFDKTVLIWDAATGATLQTLGGHSGWVNAVTFSPD</sequence>
<dbReference type="Pfam" id="PF00400">
    <property type="entry name" value="WD40"/>
    <property type="match status" value="2"/>
</dbReference>
<dbReference type="InterPro" id="IPR015943">
    <property type="entry name" value="WD40/YVTN_repeat-like_dom_sf"/>
</dbReference>
<keyword evidence="1 3" id="KW-0853">WD repeat</keyword>
<dbReference type="SMART" id="SM00320">
    <property type="entry name" value="WD40"/>
    <property type="match status" value="1"/>
</dbReference>
<reference evidence="5" key="1">
    <citation type="submission" date="2017-03" db="EMBL/GenBank/DDBJ databases">
        <authorList>
            <person name="Sharma R."/>
            <person name="Thines M."/>
        </authorList>
    </citation>
    <scope>NUCLEOTIDE SEQUENCE [LARGE SCALE GENOMIC DNA]</scope>
</reference>
<protein>
    <submittedName>
        <fullName evidence="4">Prolyl oligopeptidase</fullName>
    </submittedName>
</protein>
<evidence type="ECO:0000256" key="1">
    <source>
        <dbReference type="ARBA" id="ARBA00022574"/>
    </source>
</evidence>
<dbReference type="PROSITE" id="PS00678">
    <property type="entry name" value="WD_REPEATS_1"/>
    <property type="match status" value="1"/>
</dbReference>
<evidence type="ECO:0000313" key="5">
    <source>
        <dbReference type="Proteomes" id="UP000192927"/>
    </source>
</evidence>
<dbReference type="PROSITE" id="PS50082">
    <property type="entry name" value="WD_REPEATS_2"/>
    <property type="match status" value="1"/>
</dbReference>
<dbReference type="InterPro" id="IPR036322">
    <property type="entry name" value="WD40_repeat_dom_sf"/>
</dbReference>
<dbReference type="PANTHER" id="PTHR19848">
    <property type="entry name" value="WD40 REPEAT PROTEIN"/>
    <property type="match status" value="1"/>
</dbReference>
<dbReference type="PANTHER" id="PTHR19848:SF8">
    <property type="entry name" value="F-BOX AND WD REPEAT DOMAIN CONTAINING 7"/>
    <property type="match status" value="1"/>
</dbReference>
<dbReference type="PROSITE" id="PS50294">
    <property type="entry name" value="WD_REPEATS_REGION"/>
    <property type="match status" value="1"/>
</dbReference>
<evidence type="ECO:0000256" key="3">
    <source>
        <dbReference type="PROSITE-ProRule" id="PRU00221"/>
    </source>
</evidence>
<accession>A0A1W5D6Y8</accession>
<dbReference type="Gene3D" id="2.130.10.10">
    <property type="entry name" value="YVTN repeat-like/Quinoprotein amine dehydrogenase"/>
    <property type="match status" value="1"/>
</dbReference>
<dbReference type="SUPFAM" id="SSF50978">
    <property type="entry name" value="WD40 repeat-like"/>
    <property type="match status" value="1"/>
</dbReference>